<keyword evidence="5" id="KW-0560">Oxidoreductase</keyword>
<dbReference type="InterPro" id="IPR046373">
    <property type="entry name" value="Acyl-CoA_Oxase/DH_mid-dom_sf"/>
</dbReference>
<name>A0A101HJI1_9BACT</name>
<protein>
    <submittedName>
        <fullName evidence="10">Acyl-CoA dehydrogenase</fullName>
    </submittedName>
</protein>
<keyword evidence="4 5" id="KW-0274">FAD</keyword>
<comment type="cofactor">
    <cofactor evidence="1 5">
        <name>FAD</name>
        <dbReference type="ChEBI" id="CHEBI:57692"/>
    </cofactor>
</comment>
<dbReference type="InterPro" id="IPR009100">
    <property type="entry name" value="AcylCoA_DH/oxidase_NM_dom_sf"/>
</dbReference>
<evidence type="ECO:0000313" key="10">
    <source>
        <dbReference type="EMBL" id="KUK77972.1"/>
    </source>
</evidence>
<dbReference type="AlphaFoldDB" id="A0A101HJI1"/>
<evidence type="ECO:0000256" key="2">
    <source>
        <dbReference type="ARBA" id="ARBA00009347"/>
    </source>
</evidence>
<dbReference type="Proteomes" id="UP000053860">
    <property type="component" value="Unassembled WGS sequence"/>
</dbReference>
<evidence type="ECO:0000313" key="11">
    <source>
        <dbReference type="Proteomes" id="UP000053860"/>
    </source>
</evidence>
<sequence length="574" mass="65798">MANFYTDTPQFRHYLHHPLMKRIVELKERNYAEKEKYDYAPMDFEDAMDSYDKVLEVVGEICADIIEPNAEEVDQNGPTVENGRVTYAAPTQQNLDALNKAELMGMGLKRRFGGLNFPMVPYMMSADIVSRADASFQNIWMLQDCGETIYEFADEEQKERFLPRIVQGETMSMDLTEPDAGSDLQAVMLKATYNEEEKQWYLNGVKRFITNGDADIHLVLARSEEGTKDARGLSMFIYDKRNGGVNVRRIENKMGIKGAPTCELVFKNAKAELVGTRRMGLIKYVMSLMNGARLGIIAQSVGLCEAAVREAYSYALERRQFGKPIIEFPPVYEMLANMRARTDAARTMLYETSRFVDIYKTLEDIGRERKLLPEERDEMKRYSRLADAFTPLGKAMSSEYANQNAYDAIQVHGGSGYMKDYKCERLYRDARITNIYEGTTQLQVVAAIRHVTTGTYLQRIKEYEAMPVAPELEQLKRVLKQMAEMYEKSVELVISQKNEDYLDFHARRLVECAGHLVMGHLLLQDANKDAALFRHSAEVYIHYGEVEVLKNCNFITRSGIEEMAYYKPDLSVIE</sequence>
<dbReference type="SUPFAM" id="SSF47203">
    <property type="entry name" value="Acyl-CoA dehydrogenase C-terminal domain-like"/>
    <property type="match status" value="1"/>
</dbReference>
<accession>A0A101HJI1</accession>
<proteinExistence type="inferred from homology"/>
<dbReference type="SUPFAM" id="SSF158494">
    <property type="entry name" value="PG0775 C-terminal domain-like"/>
    <property type="match status" value="1"/>
</dbReference>
<gene>
    <name evidence="10" type="ORF">XD92_0613</name>
</gene>
<reference evidence="11" key="1">
    <citation type="journal article" date="2015" name="MBio">
        <title>Genome-Resolved Metagenomic Analysis Reveals Roles for Candidate Phyla and Other Microbial Community Members in Biogeochemical Transformations in Oil Reservoirs.</title>
        <authorList>
            <person name="Hu P."/>
            <person name="Tom L."/>
            <person name="Singh A."/>
            <person name="Thomas B.C."/>
            <person name="Baker B.J."/>
            <person name="Piceno Y.M."/>
            <person name="Andersen G.L."/>
            <person name="Banfield J.F."/>
        </authorList>
    </citation>
    <scope>NUCLEOTIDE SEQUENCE [LARGE SCALE GENOMIC DNA]</scope>
</reference>
<dbReference type="STRING" id="1123008.GCA_000380985_02868"/>
<dbReference type="InterPro" id="IPR036250">
    <property type="entry name" value="AcylCo_DH-like_C"/>
</dbReference>
<dbReference type="PANTHER" id="PTHR42803">
    <property type="entry name" value="ACYL-COA DEHYDROGENASE"/>
    <property type="match status" value="1"/>
</dbReference>
<evidence type="ECO:0000259" key="9">
    <source>
        <dbReference type="Pfam" id="PF12186"/>
    </source>
</evidence>
<dbReference type="Pfam" id="PF02770">
    <property type="entry name" value="Acyl-CoA_dh_M"/>
    <property type="match status" value="1"/>
</dbReference>
<dbReference type="EMBL" id="LGGN01000090">
    <property type="protein sequence ID" value="KUK77972.1"/>
    <property type="molecule type" value="Genomic_DNA"/>
</dbReference>
<feature type="domain" description="Acyl-CoA dehydrogenase/oxidase C-terminal" evidence="6">
    <location>
        <begin position="283"/>
        <end position="444"/>
    </location>
</feature>
<evidence type="ECO:0000256" key="5">
    <source>
        <dbReference type="RuleBase" id="RU362125"/>
    </source>
</evidence>
<dbReference type="Gene3D" id="1.20.140.10">
    <property type="entry name" value="Butyryl-CoA Dehydrogenase, subunit A, domain 3"/>
    <property type="match status" value="1"/>
</dbReference>
<dbReference type="InterPro" id="IPR006089">
    <property type="entry name" value="Acyl-CoA_DH_CS"/>
</dbReference>
<evidence type="ECO:0000259" key="8">
    <source>
        <dbReference type="Pfam" id="PF02771"/>
    </source>
</evidence>
<dbReference type="InterPro" id="IPR009075">
    <property type="entry name" value="AcylCo_DH/oxidase_C"/>
</dbReference>
<dbReference type="PANTHER" id="PTHR42803:SF1">
    <property type="entry name" value="BROAD-SPECIFICITY LINEAR ACYL-COA DEHYDROGENASE FADE5"/>
    <property type="match status" value="1"/>
</dbReference>
<dbReference type="Gene3D" id="1.20.120.470">
    <property type="entry name" value="Acyl-CoA dehydrogenase, C-terminal domain"/>
    <property type="match status" value="1"/>
</dbReference>
<feature type="domain" description="Acyl-CoA oxidase/dehydrogenase middle" evidence="7">
    <location>
        <begin position="173"/>
        <end position="268"/>
    </location>
</feature>
<comment type="caution">
    <text evidence="10">The sequence shown here is derived from an EMBL/GenBank/DDBJ whole genome shotgun (WGS) entry which is preliminary data.</text>
</comment>
<dbReference type="Gene3D" id="1.10.540.10">
    <property type="entry name" value="Acyl-CoA dehydrogenase/oxidase, N-terminal domain"/>
    <property type="match status" value="1"/>
</dbReference>
<dbReference type="SUPFAM" id="SSF56645">
    <property type="entry name" value="Acyl-CoA dehydrogenase NM domain-like"/>
    <property type="match status" value="1"/>
</dbReference>
<dbReference type="InterPro" id="IPR006091">
    <property type="entry name" value="Acyl-CoA_Oxase/DH_mid-dom"/>
</dbReference>
<dbReference type="InterPro" id="IPR052166">
    <property type="entry name" value="Diverse_Acyl-CoA_DH"/>
</dbReference>
<dbReference type="Pfam" id="PF12186">
    <property type="entry name" value="AcylCoA_dehyd_C"/>
    <property type="match status" value="1"/>
</dbReference>
<evidence type="ECO:0000259" key="7">
    <source>
        <dbReference type="Pfam" id="PF02770"/>
    </source>
</evidence>
<feature type="domain" description="Acyl-CoA dehydrogenase C-terminal" evidence="9">
    <location>
        <begin position="452"/>
        <end position="562"/>
    </location>
</feature>
<dbReference type="PROSITE" id="PS00073">
    <property type="entry name" value="ACYL_COA_DH_2"/>
    <property type="match status" value="1"/>
</dbReference>
<dbReference type="PATRIC" id="fig|294710.3.peg.893"/>
<dbReference type="InterPro" id="IPR013786">
    <property type="entry name" value="AcylCoA_DH/ox_N"/>
</dbReference>
<evidence type="ECO:0000256" key="1">
    <source>
        <dbReference type="ARBA" id="ARBA00001974"/>
    </source>
</evidence>
<keyword evidence="3 5" id="KW-0285">Flavoprotein</keyword>
<dbReference type="GO" id="GO:0003995">
    <property type="term" value="F:acyl-CoA dehydrogenase activity"/>
    <property type="evidence" value="ECO:0007669"/>
    <property type="project" value="InterPro"/>
</dbReference>
<dbReference type="InterPro" id="IPR036797">
    <property type="entry name" value="Acyl-CoA_dehydrogenase_C_sf"/>
</dbReference>
<dbReference type="Pfam" id="PF00441">
    <property type="entry name" value="Acyl-CoA_dh_1"/>
    <property type="match status" value="1"/>
</dbReference>
<feature type="domain" description="Acyl-CoA dehydrogenase/oxidase N-terminal" evidence="8">
    <location>
        <begin position="53"/>
        <end position="169"/>
    </location>
</feature>
<organism evidence="10 11">
    <name type="scientific">Proteiniphilum acetatigenes</name>
    <dbReference type="NCBI Taxonomy" id="294710"/>
    <lineage>
        <taxon>Bacteria</taxon>
        <taxon>Pseudomonadati</taxon>
        <taxon>Bacteroidota</taxon>
        <taxon>Bacteroidia</taxon>
        <taxon>Bacteroidales</taxon>
        <taxon>Dysgonomonadaceae</taxon>
        <taxon>Proteiniphilum</taxon>
    </lineage>
</organism>
<comment type="similarity">
    <text evidence="2 5">Belongs to the acyl-CoA dehydrogenase family.</text>
</comment>
<evidence type="ECO:0000256" key="4">
    <source>
        <dbReference type="ARBA" id="ARBA00022827"/>
    </source>
</evidence>
<dbReference type="Gene3D" id="2.40.110.10">
    <property type="entry name" value="Butyryl-CoA Dehydrogenase, subunit A, domain 2"/>
    <property type="match status" value="1"/>
</dbReference>
<dbReference type="Pfam" id="PF02771">
    <property type="entry name" value="Acyl-CoA_dh_N"/>
    <property type="match status" value="1"/>
</dbReference>
<dbReference type="InterPro" id="IPR037069">
    <property type="entry name" value="AcylCoA_DH/ox_N_sf"/>
</dbReference>
<dbReference type="GO" id="GO:0050660">
    <property type="term" value="F:flavin adenine dinucleotide binding"/>
    <property type="evidence" value="ECO:0007669"/>
    <property type="project" value="InterPro"/>
</dbReference>
<evidence type="ECO:0000259" key="6">
    <source>
        <dbReference type="Pfam" id="PF00441"/>
    </source>
</evidence>
<dbReference type="InterPro" id="IPR020964">
    <property type="entry name" value="Acyl-CoA_dehydrogenase_C"/>
</dbReference>
<evidence type="ECO:0000256" key="3">
    <source>
        <dbReference type="ARBA" id="ARBA00022630"/>
    </source>
</evidence>